<dbReference type="InterPro" id="IPR032514">
    <property type="entry name" value="GtaA_central"/>
</dbReference>
<dbReference type="Proteomes" id="UP000799772">
    <property type="component" value="Unassembled WGS sequence"/>
</dbReference>
<dbReference type="EMBL" id="ML978123">
    <property type="protein sequence ID" value="KAF2101922.1"/>
    <property type="molecule type" value="Genomic_DNA"/>
</dbReference>
<gene>
    <name evidence="4" type="ORF">NA57DRAFT_53865</name>
</gene>
<sequence length="688" mass="73968">MMLNIIATILISSFFTFVNSVTFKPVAPPTYPLAVRNPYLSAWMPGNQIAELASGQPEFWFGNPLNWAIIVRVDGHAYDLFGVHGSSSSSSAATVVSAEYTSTHSIFNLGAGSVQFTLDFFSPVSLTNYVRESLPFSYLTVTATAASGSPNVQIYSDIDETWTGQNASTSATRSVAGSTSILTLNADNAATYSQSADEIALWADVVYASRPVNGSKLSVATGSPDSVRGSFEKNGSLPTSASSWTAGDVAGIAHDLGQISGSKSVTYAIGVVRENAINYLGQAQTGFYRTEFSETSDALNHFLDDYDAAIEESDGLDSTIQTTGASVAGSNYSDILALSLRQIFGGVDVTAESTNSSTPLAFMKEISSDGNVNTIDVIFPTLPFWYALAPNYIRLLLEPDMAYMATGRWPRQFAIHDIGSNYPNATGHDNGAEEDMPIEESGNILILSYAYQLATGDTSFTTKYSALFKQFADYIAANGLYPTNQLSTTDGLGSFTNMTSLGIKSAVSLAAYGKMTGQSNYTSLGRSFASTINTIGTGIFTSNATDQPYFDIVYDNTTWYMQFNIMPDKLLGLDVFNQSTFNAQSAFYPAVRSQAGVAIEELAQWGKTDWQMWCAAASLGTPTGNATAQMFVDDLHAFMANGMNTIPFSDRYWVDGPQVGEGVFRARPTVGGHYALWAMKEGPAKTKR</sequence>
<feature type="chain" id="PRO_5040467037" evidence="1">
    <location>
        <begin position="21"/>
        <end position="688"/>
    </location>
</feature>
<dbReference type="InterPro" id="IPR052743">
    <property type="entry name" value="Glutaminase_GtaA"/>
</dbReference>
<dbReference type="InterPro" id="IPR033433">
    <property type="entry name" value="GtaA_N"/>
</dbReference>
<dbReference type="Pfam" id="PF16335">
    <property type="entry name" value="GtaA_6_Hairpin"/>
    <property type="match status" value="1"/>
</dbReference>
<comment type="caution">
    <text evidence="4">The sequence shown here is derived from an EMBL/GenBank/DDBJ whole genome shotgun (WGS) entry which is preliminary data.</text>
</comment>
<dbReference type="OrthoDB" id="3918848at2759"/>
<dbReference type="Pfam" id="PF17168">
    <property type="entry name" value="DUF5127"/>
    <property type="match status" value="1"/>
</dbReference>
<proteinExistence type="predicted"/>
<evidence type="ECO:0000259" key="3">
    <source>
        <dbReference type="Pfam" id="PF17168"/>
    </source>
</evidence>
<keyword evidence="1" id="KW-0732">Signal</keyword>
<keyword evidence="5" id="KW-1185">Reference proteome</keyword>
<dbReference type="PANTHER" id="PTHR31987:SF14">
    <property type="entry name" value="PUTATIVE (AFU_ORTHOLOGUE AFUA_6G09910)-RELATED"/>
    <property type="match status" value="1"/>
</dbReference>
<feature type="signal peptide" evidence="1">
    <location>
        <begin position="1"/>
        <end position="20"/>
    </location>
</feature>
<accession>A0A9P4MBZ3</accession>
<protein>
    <submittedName>
        <fullName evidence="4">DUF1793-domain-containing protein</fullName>
    </submittedName>
</protein>
<evidence type="ECO:0000313" key="4">
    <source>
        <dbReference type="EMBL" id="KAF2101922.1"/>
    </source>
</evidence>
<reference evidence="4" key="1">
    <citation type="journal article" date="2020" name="Stud. Mycol.">
        <title>101 Dothideomycetes genomes: a test case for predicting lifestyles and emergence of pathogens.</title>
        <authorList>
            <person name="Haridas S."/>
            <person name="Albert R."/>
            <person name="Binder M."/>
            <person name="Bloem J."/>
            <person name="Labutti K."/>
            <person name="Salamov A."/>
            <person name="Andreopoulos B."/>
            <person name="Baker S."/>
            <person name="Barry K."/>
            <person name="Bills G."/>
            <person name="Bluhm B."/>
            <person name="Cannon C."/>
            <person name="Castanera R."/>
            <person name="Culley D."/>
            <person name="Daum C."/>
            <person name="Ezra D."/>
            <person name="Gonzalez J."/>
            <person name="Henrissat B."/>
            <person name="Kuo A."/>
            <person name="Liang C."/>
            <person name="Lipzen A."/>
            <person name="Lutzoni F."/>
            <person name="Magnuson J."/>
            <person name="Mondo S."/>
            <person name="Nolan M."/>
            <person name="Ohm R."/>
            <person name="Pangilinan J."/>
            <person name="Park H.-J."/>
            <person name="Ramirez L."/>
            <person name="Alfaro M."/>
            <person name="Sun H."/>
            <person name="Tritt A."/>
            <person name="Yoshinaga Y."/>
            <person name="Zwiers L.-H."/>
            <person name="Turgeon B."/>
            <person name="Goodwin S."/>
            <person name="Spatafora J."/>
            <person name="Crous P."/>
            <person name="Grigoriev I."/>
        </authorList>
    </citation>
    <scope>NUCLEOTIDE SEQUENCE</scope>
    <source>
        <strain evidence="4">CBS 133067</strain>
    </source>
</reference>
<evidence type="ECO:0000256" key="1">
    <source>
        <dbReference type="SAM" id="SignalP"/>
    </source>
</evidence>
<dbReference type="AlphaFoldDB" id="A0A9P4MBZ3"/>
<dbReference type="PANTHER" id="PTHR31987">
    <property type="entry name" value="GLUTAMINASE A-RELATED"/>
    <property type="match status" value="1"/>
</dbReference>
<evidence type="ECO:0000313" key="5">
    <source>
        <dbReference type="Proteomes" id="UP000799772"/>
    </source>
</evidence>
<feature type="domain" description="Glutaminase A central" evidence="2">
    <location>
        <begin position="329"/>
        <end position="676"/>
    </location>
</feature>
<organism evidence="4 5">
    <name type="scientific">Rhizodiscina lignyota</name>
    <dbReference type="NCBI Taxonomy" id="1504668"/>
    <lineage>
        <taxon>Eukaryota</taxon>
        <taxon>Fungi</taxon>
        <taxon>Dikarya</taxon>
        <taxon>Ascomycota</taxon>
        <taxon>Pezizomycotina</taxon>
        <taxon>Dothideomycetes</taxon>
        <taxon>Pleosporomycetidae</taxon>
        <taxon>Aulographales</taxon>
        <taxon>Rhizodiscinaceae</taxon>
        <taxon>Rhizodiscina</taxon>
    </lineage>
</organism>
<name>A0A9P4MBZ3_9PEZI</name>
<feature type="domain" description="Glutaminase A N-terminal" evidence="3">
    <location>
        <begin position="103"/>
        <end position="322"/>
    </location>
</feature>
<evidence type="ECO:0000259" key="2">
    <source>
        <dbReference type="Pfam" id="PF16335"/>
    </source>
</evidence>